<feature type="transmembrane region" description="Helical" evidence="1">
    <location>
        <begin position="67"/>
        <end position="84"/>
    </location>
</feature>
<keyword evidence="1" id="KW-0812">Transmembrane</keyword>
<dbReference type="SMART" id="SM00267">
    <property type="entry name" value="GGDEF"/>
    <property type="match status" value="1"/>
</dbReference>
<dbReference type="CDD" id="cd01948">
    <property type="entry name" value="EAL"/>
    <property type="match status" value="1"/>
</dbReference>
<accession>A0A1H9ZZT0</accession>
<feature type="domain" description="EAL" evidence="2">
    <location>
        <begin position="295"/>
        <end position="547"/>
    </location>
</feature>
<dbReference type="PANTHER" id="PTHR44757">
    <property type="entry name" value="DIGUANYLATE CYCLASE DGCP"/>
    <property type="match status" value="1"/>
</dbReference>
<keyword evidence="1" id="KW-0472">Membrane</keyword>
<dbReference type="InterPro" id="IPR000160">
    <property type="entry name" value="GGDEF_dom"/>
</dbReference>
<dbReference type="SUPFAM" id="SSF141868">
    <property type="entry name" value="EAL domain-like"/>
    <property type="match status" value="1"/>
</dbReference>
<dbReference type="STRING" id="430453.SAMN04487962_102134"/>
<dbReference type="NCBIfam" id="TIGR00254">
    <property type="entry name" value="GGDEF"/>
    <property type="match status" value="1"/>
</dbReference>
<dbReference type="PROSITE" id="PS50887">
    <property type="entry name" value="GGDEF"/>
    <property type="match status" value="1"/>
</dbReference>
<protein>
    <submittedName>
        <fullName evidence="4">Diguanylate cyclase (GGDEF) domain-containing protein</fullName>
    </submittedName>
</protein>
<evidence type="ECO:0000313" key="4">
    <source>
        <dbReference type="EMBL" id="SES87330.1"/>
    </source>
</evidence>
<dbReference type="InterPro" id="IPR029787">
    <property type="entry name" value="Nucleotide_cyclase"/>
</dbReference>
<dbReference type="AlphaFoldDB" id="A0A1H9ZZT0"/>
<dbReference type="Gene3D" id="3.20.20.450">
    <property type="entry name" value="EAL domain"/>
    <property type="match status" value="1"/>
</dbReference>
<reference evidence="5" key="1">
    <citation type="submission" date="2016-10" db="EMBL/GenBank/DDBJ databases">
        <authorList>
            <person name="Varghese N."/>
            <person name="Submissions S."/>
        </authorList>
    </citation>
    <scope>NUCLEOTIDE SEQUENCE [LARGE SCALE GENOMIC DNA]</scope>
    <source>
        <strain evidence="5">CGMCC 1.6489</strain>
    </source>
</reference>
<dbReference type="Gene3D" id="3.30.70.270">
    <property type="match status" value="1"/>
</dbReference>
<evidence type="ECO:0000259" key="3">
    <source>
        <dbReference type="PROSITE" id="PS50887"/>
    </source>
</evidence>
<evidence type="ECO:0000313" key="5">
    <source>
        <dbReference type="Proteomes" id="UP000198762"/>
    </source>
</evidence>
<dbReference type="InterPro" id="IPR052155">
    <property type="entry name" value="Biofilm_reg_signaling"/>
</dbReference>
<keyword evidence="1" id="KW-1133">Transmembrane helix</keyword>
<dbReference type="InterPro" id="IPR035919">
    <property type="entry name" value="EAL_sf"/>
</dbReference>
<proteinExistence type="predicted"/>
<dbReference type="SUPFAM" id="SSF55073">
    <property type="entry name" value="Nucleotide cyclase"/>
    <property type="match status" value="1"/>
</dbReference>
<dbReference type="EMBL" id="FOHZ01000002">
    <property type="protein sequence ID" value="SES87330.1"/>
    <property type="molecule type" value="Genomic_DNA"/>
</dbReference>
<keyword evidence="5" id="KW-1185">Reference proteome</keyword>
<dbReference type="Pfam" id="PF00990">
    <property type="entry name" value="GGDEF"/>
    <property type="match status" value="1"/>
</dbReference>
<sequence length="553" mass="61153">MAPIQPPPTNHVRYATILLGVLIVGFIWSSFLYQVLSLRQDPAYIELTTRDIPGIVAPLQALQFRQLILNLLMTLLVTAITFWLKRSLSSQQAAFQALQASQKANAELIERLETEHARSSRAAAIDHLSGLLNRRQFIDLANSLLTEQRRQRRLSALIFIDLDRFKAINDSLGHQVGDQLLQAVAGRIQRSLGKEDLAARFGGDEFVVMLAGDQTEGSIESWVVGLSQKLSSTYELDGVEINNSPSIGIAICPRDGQSLEDLIQGADAAMYSAKQAGRGQYRFFDQSLNRKDVESFLLEQSFADGLGNREFVLHYQPQVDLETMRVTSVEALVRWQHPEFGLLYPDRFIGLAESSGFVIPLGLEVIRLACEQVGQWRKAGLEPVPVAVNVSPHQLARPEFPGQVAEILEACQVSPGMLEMEITETAMLDKQAVVHLHELSKAGIRLALDDFGTGYAGFAHLEAVPVDKLKIDRSLISTICNSHDDSPIVSSTIILAKRMALKVVAEGVETRDQVVHLKVAGCDMVQGYHLGRPMPAEDLPGFLEHFHRLESVA</sequence>
<dbReference type="SMART" id="SM00052">
    <property type="entry name" value="EAL"/>
    <property type="match status" value="1"/>
</dbReference>
<dbReference type="InterPro" id="IPR043128">
    <property type="entry name" value="Rev_trsase/Diguanyl_cyclase"/>
</dbReference>
<gene>
    <name evidence="4" type="ORF">SAMN04487962_102134</name>
</gene>
<evidence type="ECO:0000259" key="2">
    <source>
        <dbReference type="PROSITE" id="PS50883"/>
    </source>
</evidence>
<dbReference type="Proteomes" id="UP000198762">
    <property type="component" value="Unassembled WGS sequence"/>
</dbReference>
<dbReference type="OrthoDB" id="5777683at2"/>
<feature type="domain" description="GGDEF" evidence="3">
    <location>
        <begin position="153"/>
        <end position="286"/>
    </location>
</feature>
<evidence type="ECO:0000256" key="1">
    <source>
        <dbReference type="SAM" id="Phobius"/>
    </source>
</evidence>
<dbReference type="Pfam" id="PF00563">
    <property type="entry name" value="EAL"/>
    <property type="match status" value="1"/>
</dbReference>
<dbReference type="InterPro" id="IPR001633">
    <property type="entry name" value="EAL_dom"/>
</dbReference>
<dbReference type="PROSITE" id="PS50883">
    <property type="entry name" value="EAL"/>
    <property type="match status" value="1"/>
</dbReference>
<dbReference type="PANTHER" id="PTHR44757:SF2">
    <property type="entry name" value="BIOFILM ARCHITECTURE MAINTENANCE PROTEIN MBAA"/>
    <property type="match status" value="1"/>
</dbReference>
<dbReference type="CDD" id="cd01949">
    <property type="entry name" value="GGDEF"/>
    <property type="match status" value="1"/>
</dbReference>
<name>A0A1H9ZZT0_9GAMM</name>
<feature type="transmembrane region" description="Helical" evidence="1">
    <location>
        <begin position="12"/>
        <end position="33"/>
    </location>
</feature>
<organism evidence="4 5">
    <name type="scientific">Marinobacter segnicrescens</name>
    <dbReference type="NCBI Taxonomy" id="430453"/>
    <lineage>
        <taxon>Bacteria</taxon>
        <taxon>Pseudomonadati</taxon>
        <taxon>Pseudomonadota</taxon>
        <taxon>Gammaproteobacteria</taxon>
        <taxon>Pseudomonadales</taxon>
        <taxon>Marinobacteraceae</taxon>
        <taxon>Marinobacter</taxon>
    </lineage>
</organism>